<gene>
    <name evidence="1" type="ORF">LCGC14_1326610</name>
</gene>
<dbReference type="AlphaFoldDB" id="A0A0F9MYU2"/>
<feature type="non-terminal residue" evidence="1">
    <location>
        <position position="203"/>
    </location>
</feature>
<accession>A0A0F9MYU2</accession>
<comment type="caution">
    <text evidence="1">The sequence shown here is derived from an EMBL/GenBank/DDBJ whole genome shotgun (WGS) entry which is preliminary data.</text>
</comment>
<name>A0A0F9MYU2_9ZZZZ</name>
<sequence length="203" mass="23546">MFTNPREFLKSIAALWEAQIALCEEAKKRDFGDMADRLWGLRTKSYEELYLKKGEKGPRWKARIAKSQEYVSVMTPHVYRRVPHRLATPGRPPVPEEITALMGDKLKYREVVDAEDKLQAWLATWFLNYSSKEYDLDREALTALPEALVKGRALLWCEMVDAPAGLIPASQFVSVNDLLIDADTKQWKDAGFIMRRRERSVWR</sequence>
<evidence type="ECO:0000313" key="1">
    <source>
        <dbReference type="EMBL" id="KKM81750.1"/>
    </source>
</evidence>
<dbReference type="EMBL" id="LAZR01007970">
    <property type="protein sequence ID" value="KKM81750.1"/>
    <property type="molecule type" value="Genomic_DNA"/>
</dbReference>
<proteinExistence type="predicted"/>
<reference evidence="1" key="1">
    <citation type="journal article" date="2015" name="Nature">
        <title>Complex archaea that bridge the gap between prokaryotes and eukaryotes.</title>
        <authorList>
            <person name="Spang A."/>
            <person name="Saw J.H."/>
            <person name="Jorgensen S.L."/>
            <person name="Zaremba-Niedzwiedzka K."/>
            <person name="Martijn J."/>
            <person name="Lind A.E."/>
            <person name="van Eijk R."/>
            <person name="Schleper C."/>
            <person name="Guy L."/>
            <person name="Ettema T.J."/>
        </authorList>
    </citation>
    <scope>NUCLEOTIDE SEQUENCE</scope>
</reference>
<organism evidence="1">
    <name type="scientific">marine sediment metagenome</name>
    <dbReference type="NCBI Taxonomy" id="412755"/>
    <lineage>
        <taxon>unclassified sequences</taxon>
        <taxon>metagenomes</taxon>
        <taxon>ecological metagenomes</taxon>
    </lineage>
</organism>
<protein>
    <submittedName>
        <fullName evidence="1">Uncharacterized protein</fullName>
    </submittedName>
</protein>